<keyword evidence="5" id="KW-0378">Hydrolase</keyword>
<dbReference type="PANTHER" id="PTHR43775:SF7">
    <property type="entry name" value="FATTY ACID SYNTHASE"/>
    <property type="match status" value="1"/>
</dbReference>
<dbReference type="PROSITE" id="PS52004">
    <property type="entry name" value="KS3_2"/>
    <property type="match status" value="1"/>
</dbReference>
<name>A0A0N5C7F4_STREA</name>
<accession>A0A0N5C7F4</accession>
<keyword evidence="8" id="KW-0560">Oxidoreductase</keyword>
<dbReference type="PANTHER" id="PTHR43775">
    <property type="entry name" value="FATTY ACID SYNTHASE"/>
    <property type="match status" value="1"/>
</dbReference>
<keyword evidence="4" id="KW-0444">Lipid biosynthesis</keyword>
<dbReference type="InterPro" id="IPR014030">
    <property type="entry name" value="Ketoacyl_synth_N"/>
</dbReference>
<dbReference type="InterPro" id="IPR032821">
    <property type="entry name" value="PKS_assoc"/>
</dbReference>
<evidence type="ECO:0000256" key="6">
    <source>
        <dbReference type="ARBA" id="ARBA00022832"/>
    </source>
</evidence>
<evidence type="ECO:0000256" key="2">
    <source>
        <dbReference type="ARBA" id="ARBA00018769"/>
    </source>
</evidence>
<dbReference type="GO" id="GO:0004312">
    <property type="term" value="F:fatty acid synthase activity"/>
    <property type="evidence" value="ECO:0007669"/>
    <property type="project" value="UniProtKB-EC"/>
</dbReference>
<dbReference type="InterPro" id="IPR016035">
    <property type="entry name" value="Acyl_Trfase/lysoPLipase"/>
</dbReference>
<proteinExistence type="inferred from homology"/>
<keyword evidence="14" id="KW-0808">Transferase</keyword>
<dbReference type="SMART" id="SM00825">
    <property type="entry name" value="PKS_KS"/>
    <property type="match status" value="1"/>
</dbReference>
<dbReference type="Proteomes" id="UP000046392">
    <property type="component" value="Unplaced"/>
</dbReference>
<dbReference type="Pfam" id="PF00109">
    <property type="entry name" value="ketoacyl-synt"/>
    <property type="match status" value="1"/>
</dbReference>
<dbReference type="SUPFAM" id="SSF52151">
    <property type="entry name" value="FabD/lysophospholipase-like"/>
    <property type="match status" value="1"/>
</dbReference>
<evidence type="ECO:0000256" key="4">
    <source>
        <dbReference type="ARBA" id="ARBA00022516"/>
    </source>
</evidence>
<dbReference type="WBParaSite" id="SPAL_0001386700.1">
    <property type="protein sequence ID" value="SPAL_0001386700.1"/>
    <property type="gene ID" value="SPAL_0001386700"/>
</dbReference>
<organism evidence="16 17">
    <name type="scientific">Strongyloides papillosus</name>
    <name type="common">Intestinal threadworm</name>
    <dbReference type="NCBI Taxonomy" id="174720"/>
    <lineage>
        <taxon>Eukaryota</taxon>
        <taxon>Metazoa</taxon>
        <taxon>Ecdysozoa</taxon>
        <taxon>Nematoda</taxon>
        <taxon>Chromadorea</taxon>
        <taxon>Rhabditida</taxon>
        <taxon>Tylenchina</taxon>
        <taxon>Panagrolaimomorpha</taxon>
        <taxon>Strongyloidoidea</taxon>
        <taxon>Strongyloididae</taxon>
        <taxon>Strongyloides</taxon>
    </lineage>
</organism>
<comment type="catalytic activity">
    <reaction evidence="13">
        <text>acetyl-CoA + n malonyl-CoA + 2n NADPH + 2n H(+) = a long-chain fatty acid + (n+1) CoA + n CO2 + 2n NADP(+).</text>
        <dbReference type="EC" id="2.3.1.85"/>
    </reaction>
</comment>
<dbReference type="STRING" id="174720.A0A0N5C7F4"/>
<keyword evidence="16" id="KW-1185">Reference proteome</keyword>
<dbReference type="Gene3D" id="3.40.47.10">
    <property type="match status" value="1"/>
</dbReference>
<dbReference type="InterPro" id="IPR001227">
    <property type="entry name" value="Ac_transferase_dom_sf"/>
</dbReference>
<dbReference type="InterPro" id="IPR016039">
    <property type="entry name" value="Thiolase-like"/>
</dbReference>
<evidence type="ECO:0000256" key="7">
    <source>
        <dbReference type="ARBA" id="ARBA00022857"/>
    </source>
</evidence>
<dbReference type="Gene3D" id="3.30.70.3290">
    <property type="match status" value="1"/>
</dbReference>
<dbReference type="GO" id="GO:0006633">
    <property type="term" value="P:fatty acid biosynthetic process"/>
    <property type="evidence" value="ECO:0007669"/>
    <property type="project" value="UniProtKB-KW"/>
</dbReference>
<keyword evidence="12" id="KW-0511">Multifunctional enzyme</keyword>
<evidence type="ECO:0000256" key="1">
    <source>
        <dbReference type="ARBA" id="ARBA00012873"/>
    </source>
</evidence>
<keyword evidence="6" id="KW-0276">Fatty acid metabolism</keyword>
<keyword evidence="10" id="KW-0443">Lipid metabolism</keyword>
<keyword evidence="7" id="KW-0521">NADP</keyword>
<evidence type="ECO:0000256" key="8">
    <source>
        <dbReference type="ARBA" id="ARBA00023002"/>
    </source>
</evidence>
<dbReference type="InterPro" id="IPR050091">
    <property type="entry name" value="PKS_NRPS_Biosynth_Enz"/>
</dbReference>
<evidence type="ECO:0000256" key="12">
    <source>
        <dbReference type="ARBA" id="ARBA00023268"/>
    </source>
</evidence>
<dbReference type="InterPro" id="IPR014031">
    <property type="entry name" value="Ketoacyl_synth_C"/>
</dbReference>
<evidence type="ECO:0000313" key="17">
    <source>
        <dbReference type="WBParaSite" id="SPAL_0001386700.1"/>
    </source>
</evidence>
<comment type="similarity">
    <text evidence="14">Belongs to the thiolase-like superfamily. Beta-ketoacyl-ACP synthases family.</text>
</comment>
<evidence type="ECO:0000256" key="10">
    <source>
        <dbReference type="ARBA" id="ARBA00023098"/>
    </source>
</evidence>
<evidence type="ECO:0000259" key="15">
    <source>
        <dbReference type="PROSITE" id="PS52004"/>
    </source>
</evidence>
<dbReference type="Pfam" id="PF02801">
    <property type="entry name" value="Ketoacyl-synt_C"/>
    <property type="match status" value="1"/>
</dbReference>
<evidence type="ECO:0000256" key="3">
    <source>
        <dbReference type="ARBA" id="ARBA00022450"/>
    </source>
</evidence>
<reference evidence="17" key="1">
    <citation type="submission" date="2017-02" db="UniProtKB">
        <authorList>
            <consortium name="WormBaseParasite"/>
        </authorList>
    </citation>
    <scope>IDENTIFICATION</scope>
</reference>
<evidence type="ECO:0000313" key="16">
    <source>
        <dbReference type="Proteomes" id="UP000046392"/>
    </source>
</evidence>
<evidence type="ECO:0000256" key="14">
    <source>
        <dbReference type="RuleBase" id="RU003694"/>
    </source>
</evidence>
<dbReference type="EC" id="2.3.1.85" evidence="1"/>
<protein>
    <recommendedName>
        <fullName evidence="2">Fatty acid synthase</fullName>
        <ecNumber evidence="1">2.3.1.85</ecNumber>
    </recommendedName>
</protein>
<evidence type="ECO:0000256" key="13">
    <source>
        <dbReference type="ARBA" id="ARBA00044883"/>
    </source>
</evidence>
<dbReference type="Gene3D" id="3.40.366.10">
    <property type="entry name" value="Malonyl-Coenzyme A Acyl Carrier Protein, domain 2"/>
    <property type="match status" value="1"/>
</dbReference>
<evidence type="ECO:0000256" key="9">
    <source>
        <dbReference type="ARBA" id="ARBA00023027"/>
    </source>
</evidence>
<keyword evidence="9" id="KW-0520">NAD</keyword>
<keyword evidence="11" id="KW-0275">Fatty acid biosynthesis</keyword>
<keyword evidence="3" id="KW-0596">Phosphopantetheine</keyword>
<sequence>MDSDHSNTSDDSWMNIDDFSTDTSSHSSVDSNIDNNTIHNNLPYVRLKNRIDNNKKRTNEIMDNFNHFKKECHIPKPKKYKNIKNQKYYHEDIVISGVSGRFPDSDNVDELANHLFSQKNFTTTSNDIWNYTFNDKVHKNGQIRDSDTFDAPYFGISKMRAKAFNNELRFLVECVGEAIIDSGYKIEDLHKTDTGVFIGCNATEEFGAIVQDDFLKSKYTLSGCVKTMYANHIRDIFKFKGPISCIDADNMSSLIALEWAISAMRNGKCTNAIVGGIHTNRESSNPLIFGIPKGVDEEGRRPPFVNTKYYRTETVGVLFLQRKVFAKRIYATVFDMDTISPKNKTSELLIPTKINYTPYCVAQNKERLERCLGETYNAAFVDERDVGYVELSEYGHNSVTKFELDAIFDVLAFDRTPNNPLLVGSVTTSIGHAGPASGILSIIKVIISMENNIIPSTQRMNLFALDSLGLDSKKIKVVFENTPLNGDYAGINSISFKNYFSHALLKRNTKVYGEDMKKLLLPKLLIYQGRSPESLIEIFNFARSYPNNDYLFQILCEQAHMDKKLFPNRGYILYNGDNTNDEVMTEIGMWDENIQRSIWFFFKLDGDDYIRIGKELMKIPYFDISLRYSSKYLYRKYNLNVYRYFATPEKPHYEKNNTMLVVGITVTLALYDMLKEIGIYPSGFIGYSISEIFCAYGCEILSREQVLDIGVLYSKLPFKNMNENHYKAALLRSSFKNHILRDTQFDIVCEVSDDYIIVVGETTMIDSYLFPYRHNILFKDLTNPYDCFFNIRRNIDNNIKLLKNGFEKIFPNSRKRYPTWISTTNNTYFRNRSGLDLSGSYFIQNISRLVKLNNGISKIPNDSIVVILGTGDTFIKNILTNTIPHTCKIFQMFSGNTSNILENLLNEIGRMYIYGCDMYVDKLYPKLPYPAPRGTPMIGPHWRWSKNFLWSKIDREEGNELKGDALLNKRHEENRHLNPKFAKCDPHSCWCVDDNFINGPIFAFVED</sequence>
<dbReference type="Pfam" id="PF16197">
    <property type="entry name" value="KAsynt_C_assoc"/>
    <property type="match status" value="1"/>
</dbReference>
<evidence type="ECO:0000256" key="11">
    <source>
        <dbReference type="ARBA" id="ARBA00023160"/>
    </source>
</evidence>
<dbReference type="InterPro" id="IPR020841">
    <property type="entry name" value="PKS_Beta-ketoAc_synthase_dom"/>
</dbReference>
<dbReference type="GO" id="GO:0016787">
    <property type="term" value="F:hydrolase activity"/>
    <property type="evidence" value="ECO:0007669"/>
    <property type="project" value="UniProtKB-KW"/>
</dbReference>
<dbReference type="SUPFAM" id="SSF53901">
    <property type="entry name" value="Thiolase-like"/>
    <property type="match status" value="2"/>
</dbReference>
<dbReference type="GO" id="GO:0016491">
    <property type="term" value="F:oxidoreductase activity"/>
    <property type="evidence" value="ECO:0007669"/>
    <property type="project" value="UniProtKB-KW"/>
</dbReference>
<dbReference type="AlphaFoldDB" id="A0A0N5C7F4"/>
<feature type="domain" description="Ketosynthase family 3 (KS3)" evidence="15">
    <location>
        <begin position="90"/>
        <end position="481"/>
    </location>
</feature>
<evidence type="ECO:0000256" key="5">
    <source>
        <dbReference type="ARBA" id="ARBA00022801"/>
    </source>
</evidence>
<dbReference type="CDD" id="cd00833">
    <property type="entry name" value="PKS"/>
    <property type="match status" value="1"/>
</dbReference>